<dbReference type="Pfam" id="PF00630">
    <property type="entry name" value="Filamin"/>
    <property type="match status" value="1"/>
</dbReference>
<evidence type="ECO:0000313" key="6">
    <source>
        <dbReference type="Proteomes" id="UP001174909"/>
    </source>
</evidence>
<protein>
    <submittedName>
        <fullName evidence="5">Filamin-C</fullName>
    </submittedName>
</protein>
<comment type="similarity">
    <text evidence="1">Belongs to the filamin family.</text>
</comment>
<dbReference type="AlphaFoldDB" id="A0AA35TKG9"/>
<gene>
    <name evidence="5" type="ORF">GBAR_LOCUS27481</name>
</gene>
<dbReference type="SMART" id="SM00557">
    <property type="entry name" value="IG_FLMN"/>
    <property type="match status" value="1"/>
</dbReference>
<dbReference type="Gene3D" id="2.60.40.10">
    <property type="entry name" value="Immunoglobulins"/>
    <property type="match status" value="2"/>
</dbReference>
<evidence type="ECO:0000256" key="1">
    <source>
        <dbReference type="ARBA" id="ARBA00009238"/>
    </source>
</evidence>
<feature type="region of interest" description="Disordered" evidence="4">
    <location>
        <begin position="183"/>
        <end position="214"/>
    </location>
</feature>
<proteinExistence type="inferred from homology"/>
<sequence length="214" mass="23646">MPKQFPVNRSLKFTVAAGAPVAEWERLSVTAKLIHKQQIYRGKVEAEKNRGEQNFHCGVEIPQEGYYAVYVQCRGLDIQGSPFKIRMMPAPRPEKVVVSGPGLKGGLVGEKQTFSIDAREAGYGNIQLKVQGEKGGLSIDMHRHESSKHIIIAEYTPEYPGKYTIHVFWAGLAVADSPYSVSVRNSKNGEGPKNKASDSWSIQTPSSQLIEPVH</sequence>
<evidence type="ECO:0000256" key="4">
    <source>
        <dbReference type="SAM" id="MobiDB-lite"/>
    </source>
</evidence>
<accession>A0AA35TKG9</accession>
<reference evidence="5" key="1">
    <citation type="submission" date="2023-03" db="EMBL/GenBank/DDBJ databases">
        <authorList>
            <person name="Steffen K."/>
            <person name="Cardenas P."/>
        </authorList>
    </citation>
    <scope>NUCLEOTIDE SEQUENCE</scope>
</reference>
<dbReference type="EMBL" id="CASHTH010003824">
    <property type="protein sequence ID" value="CAI8049940.1"/>
    <property type="molecule type" value="Genomic_DNA"/>
</dbReference>
<feature type="repeat" description="Filamin" evidence="3">
    <location>
        <begin position="1"/>
        <end position="87"/>
    </location>
</feature>
<feature type="repeat" description="Filamin" evidence="3">
    <location>
        <begin position="88"/>
        <end position="183"/>
    </location>
</feature>
<evidence type="ECO:0000313" key="5">
    <source>
        <dbReference type="EMBL" id="CAI8049940.1"/>
    </source>
</evidence>
<dbReference type="GO" id="GO:0030036">
    <property type="term" value="P:actin cytoskeleton organization"/>
    <property type="evidence" value="ECO:0007669"/>
    <property type="project" value="InterPro"/>
</dbReference>
<dbReference type="InterPro" id="IPR044801">
    <property type="entry name" value="Filamin"/>
</dbReference>
<comment type="caution">
    <text evidence="5">The sequence shown here is derived from an EMBL/GenBank/DDBJ whole genome shotgun (WGS) entry which is preliminary data.</text>
</comment>
<dbReference type="InterPro" id="IPR017868">
    <property type="entry name" value="Filamin/ABP280_repeat-like"/>
</dbReference>
<dbReference type="SUPFAM" id="SSF81296">
    <property type="entry name" value="E set domains"/>
    <property type="match status" value="1"/>
</dbReference>
<name>A0AA35TKG9_GEOBA</name>
<keyword evidence="6" id="KW-1185">Reference proteome</keyword>
<keyword evidence="2" id="KW-0677">Repeat</keyword>
<dbReference type="PANTHER" id="PTHR38537">
    <property type="entry name" value="JITTERBUG, ISOFORM N"/>
    <property type="match status" value="1"/>
</dbReference>
<evidence type="ECO:0000256" key="2">
    <source>
        <dbReference type="ARBA" id="ARBA00022737"/>
    </source>
</evidence>
<dbReference type="InterPro" id="IPR001298">
    <property type="entry name" value="Filamin/ABP280_rpt"/>
</dbReference>
<organism evidence="5 6">
    <name type="scientific">Geodia barretti</name>
    <name type="common">Barrett's horny sponge</name>
    <dbReference type="NCBI Taxonomy" id="519541"/>
    <lineage>
        <taxon>Eukaryota</taxon>
        <taxon>Metazoa</taxon>
        <taxon>Porifera</taxon>
        <taxon>Demospongiae</taxon>
        <taxon>Heteroscleromorpha</taxon>
        <taxon>Tetractinellida</taxon>
        <taxon>Astrophorina</taxon>
        <taxon>Geodiidae</taxon>
        <taxon>Geodia</taxon>
    </lineage>
</organism>
<dbReference type="InterPro" id="IPR014756">
    <property type="entry name" value="Ig_E-set"/>
</dbReference>
<dbReference type="InterPro" id="IPR013783">
    <property type="entry name" value="Ig-like_fold"/>
</dbReference>
<evidence type="ECO:0000256" key="3">
    <source>
        <dbReference type="PROSITE-ProRule" id="PRU00087"/>
    </source>
</evidence>
<feature type="compositionally biased region" description="Polar residues" evidence="4">
    <location>
        <begin position="197"/>
        <end position="214"/>
    </location>
</feature>
<dbReference type="PANTHER" id="PTHR38537:SF8">
    <property type="entry name" value="FILAMIN-A"/>
    <property type="match status" value="1"/>
</dbReference>
<dbReference type="PROSITE" id="PS50194">
    <property type="entry name" value="FILAMIN_REPEAT"/>
    <property type="match status" value="2"/>
</dbReference>
<dbReference type="Proteomes" id="UP001174909">
    <property type="component" value="Unassembled WGS sequence"/>
</dbReference>
<dbReference type="GO" id="GO:0051015">
    <property type="term" value="F:actin filament binding"/>
    <property type="evidence" value="ECO:0007669"/>
    <property type="project" value="InterPro"/>
</dbReference>